<dbReference type="AlphaFoldDB" id="K0S1D0"/>
<accession>K0S1D0</accession>
<feature type="region of interest" description="Disordered" evidence="1">
    <location>
        <begin position="1"/>
        <end position="60"/>
    </location>
</feature>
<feature type="non-terminal residue" evidence="2">
    <location>
        <position position="1"/>
    </location>
</feature>
<evidence type="ECO:0000256" key="1">
    <source>
        <dbReference type="SAM" id="MobiDB-lite"/>
    </source>
</evidence>
<evidence type="ECO:0000313" key="2">
    <source>
        <dbReference type="EMBL" id="EJK54881.1"/>
    </source>
</evidence>
<sequence>SEQIAPGVRLAPPFFGPRSRGGRGRARIEEAKERPCGTRNRVWKSQAQSEELRGVTAPPNRGFAPSIQHAIAIVAAPSLHSTDAACAMPTIKLTDTEVKGNTRIHRSPA</sequence>
<dbReference type="EMBL" id="AGNL01035131">
    <property type="protein sequence ID" value="EJK54881.1"/>
    <property type="molecule type" value="Genomic_DNA"/>
</dbReference>
<name>K0S1D0_THAOC</name>
<proteinExistence type="predicted"/>
<protein>
    <submittedName>
        <fullName evidence="2">Uncharacterized protein</fullName>
    </submittedName>
</protein>
<gene>
    <name evidence="2" type="ORF">THAOC_25452</name>
</gene>
<comment type="caution">
    <text evidence="2">The sequence shown here is derived from an EMBL/GenBank/DDBJ whole genome shotgun (WGS) entry which is preliminary data.</text>
</comment>
<dbReference type="Proteomes" id="UP000266841">
    <property type="component" value="Unassembled WGS sequence"/>
</dbReference>
<reference evidence="2 3" key="1">
    <citation type="journal article" date="2012" name="Genome Biol.">
        <title>Genome and low-iron response of an oceanic diatom adapted to chronic iron limitation.</title>
        <authorList>
            <person name="Lommer M."/>
            <person name="Specht M."/>
            <person name="Roy A.S."/>
            <person name="Kraemer L."/>
            <person name="Andreson R."/>
            <person name="Gutowska M.A."/>
            <person name="Wolf J."/>
            <person name="Bergner S.V."/>
            <person name="Schilhabel M.B."/>
            <person name="Klostermeier U.C."/>
            <person name="Beiko R.G."/>
            <person name="Rosenstiel P."/>
            <person name="Hippler M."/>
            <person name="Laroche J."/>
        </authorList>
    </citation>
    <scope>NUCLEOTIDE SEQUENCE [LARGE SCALE GENOMIC DNA]</scope>
    <source>
        <strain evidence="2 3">CCMP1005</strain>
    </source>
</reference>
<keyword evidence="3" id="KW-1185">Reference proteome</keyword>
<organism evidence="2 3">
    <name type="scientific">Thalassiosira oceanica</name>
    <name type="common">Marine diatom</name>
    <dbReference type="NCBI Taxonomy" id="159749"/>
    <lineage>
        <taxon>Eukaryota</taxon>
        <taxon>Sar</taxon>
        <taxon>Stramenopiles</taxon>
        <taxon>Ochrophyta</taxon>
        <taxon>Bacillariophyta</taxon>
        <taxon>Coscinodiscophyceae</taxon>
        <taxon>Thalassiosirophycidae</taxon>
        <taxon>Thalassiosirales</taxon>
        <taxon>Thalassiosiraceae</taxon>
        <taxon>Thalassiosira</taxon>
    </lineage>
</organism>
<feature type="compositionally biased region" description="Basic and acidic residues" evidence="1">
    <location>
        <begin position="26"/>
        <end position="36"/>
    </location>
</feature>
<evidence type="ECO:0000313" key="3">
    <source>
        <dbReference type="Proteomes" id="UP000266841"/>
    </source>
</evidence>